<accession>A0ABP7EQ27</accession>
<evidence type="ECO:0000256" key="4">
    <source>
        <dbReference type="ARBA" id="ARBA00022723"/>
    </source>
</evidence>
<dbReference type="InterPro" id="IPR052375">
    <property type="entry name" value="Complex_I_20kDa-like"/>
</dbReference>
<sequence>MSLLRKIRATGRTAEPAPPPPPADALPPEVRERAAELGGSAQVRCVDAGSCNGCEIEIGNAFGPVHDAERYGARLVASPRHADVALVTGPVTRNMAAALRTTVAAMPEPRLVVALGDCALDQGEFAGAYGVEGAVGDIVPVDVRVPGCPPRPEDIVAALRSVTGR</sequence>
<keyword evidence="10" id="KW-1185">Reference proteome</keyword>
<comment type="similarity">
    <text evidence="2">Belongs to the complex I 20 kDa subunit family.</text>
</comment>
<keyword evidence="5" id="KW-0408">Iron</keyword>
<evidence type="ECO:0000259" key="8">
    <source>
        <dbReference type="Pfam" id="PF01058"/>
    </source>
</evidence>
<protein>
    <submittedName>
        <fullName evidence="9">NADH-quinone oxidoreductase subunit B family protein</fullName>
    </submittedName>
</protein>
<evidence type="ECO:0000256" key="3">
    <source>
        <dbReference type="ARBA" id="ARBA00022485"/>
    </source>
</evidence>
<dbReference type="RefSeq" id="WP_345643921.1">
    <property type="nucleotide sequence ID" value="NZ_BAABEP010000009.1"/>
</dbReference>
<organism evidence="9 10">
    <name type="scientific">Streptomyces tremellae</name>
    <dbReference type="NCBI Taxonomy" id="1124239"/>
    <lineage>
        <taxon>Bacteria</taxon>
        <taxon>Bacillati</taxon>
        <taxon>Actinomycetota</taxon>
        <taxon>Actinomycetes</taxon>
        <taxon>Kitasatosporales</taxon>
        <taxon>Streptomycetaceae</taxon>
        <taxon>Streptomyces</taxon>
    </lineage>
</organism>
<dbReference type="InterPro" id="IPR006137">
    <property type="entry name" value="NADH_UbQ_OxRdtase-like_20kDa"/>
</dbReference>
<dbReference type="Proteomes" id="UP001499884">
    <property type="component" value="Unassembled WGS sequence"/>
</dbReference>
<comment type="caution">
    <text evidence="9">The sequence shown here is derived from an EMBL/GenBank/DDBJ whole genome shotgun (WGS) entry which is preliminary data.</text>
</comment>
<gene>
    <name evidence="9" type="ORF">GCM10023082_19220</name>
</gene>
<name>A0ABP7EQ27_9ACTN</name>
<evidence type="ECO:0000256" key="5">
    <source>
        <dbReference type="ARBA" id="ARBA00023004"/>
    </source>
</evidence>
<evidence type="ECO:0000313" key="10">
    <source>
        <dbReference type="Proteomes" id="UP001499884"/>
    </source>
</evidence>
<evidence type="ECO:0000313" key="9">
    <source>
        <dbReference type="EMBL" id="GAA3721688.1"/>
    </source>
</evidence>
<dbReference type="EMBL" id="BAABEP010000009">
    <property type="protein sequence ID" value="GAA3721688.1"/>
    <property type="molecule type" value="Genomic_DNA"/>
</dbReference>
<dbReference type="PANTHER" id="PTHR42989:SF1">
    <property type="entry name" value="FORMATE HYDROGENLYASE SUBUNIT 7-RELATED"/>
    <property type="match status" value="1"/>
</dbReference>
<evidence type="ECO:0000256" key="1">
    <source>
        <dbReference type="ARBA" id="ARBA00001966"/>
    </source>
</evidence>
<proteinExistence type="inferred from homology"/>
<dbReference type="Gene3D" id="3.40.50.12280">
    <property type="match status" value="1"/>
</dbReference>
<evidence type="ECO:0000256" key="2">
    <source>
        <dbReference type="ARBA" id="ARBA00009173"/>
    </source>
</evidence>
<dbReference type="Pfam" id="PF01058">
    <property type="entry name" value="Oxidored_q6"/>
    <property type="match status" value="1"/>
</dbReference>
<dbReference type="PANTHER" id="PTHR42989">
    <property type="entry name" value="HYDROGENASE-4 COMPONENT I"/>
    <property type="match status" value="1"/>
</dbReference>
<feature type="compositionally biased region" description="Pro residues" evidence="7">
    <location>
        <begin position="16"/>
        <end position="25"/>
    </location>
</feature>
<keyword evidence="3" id="KW-0004">4Fe-4S</keyword>
<dbReference type="SUPFAM" id="SSF56770">
    <property type="entry name" value="HydA/Nqo6-like"/>
    <property type="match status" value="1"/>
</dbReference>
<keyword evidence="6" id="KW-0411">Iron-sulfur</keyword>
<comment type="cofactor">
    <cofactor evidence="1">
        <name>[4Fe-4S] cluster</name>
        <dbReference type="ChEBI" id="CHEBI:49883"/>
    </cofactor>
</comment>
<evidence type="ECO:0000256" key="7">
    <source>
        <dbReference type="SAM" id="MobiDB-lite"/>
    </source>
</evidence>
<feature type="domain" description="NADH:ubiquinone oxidoreductase-like 20kDa subunit" evidence="8">
    <location>
        <begin position="51"/>
        <end position="161"/>
    </location>
</feature>
<reference evidence="10" key="1">
    <citation type="journal article" date="2019" name="Int. J. Syst. Evol. Microbiol.">
        <title>The Global Catalogue of Microorganisms (GCM) 10K type strain sequencing project: providing services to taxonomists for standard genome sequencing and annotation.</title>
        <authorList>
            <consortium name="The Broad Institute Genomics Platform"/>
            <consortium name="The Broad Institute Genome Sequencing Center for Infectious Disease"/>
            <person name="Wu L."/>
            <person name="Ma J."/>
        </authorList>
    </citation>
    <scope>NUCLEOTIDE SEQUENCE [LARGE SCALE GENOMIC DNA]</scope>
    <source>
        <strain evidence="10">JCM 30846</strain>
    </source>
</reference>
<evidence type="ECO:0000256" key="6">
    <source>
        <dbReference type="ARBA" id="ARBA00023014"/>
    </source>
</evidence>
<feature type="region of interest" description="Disordered" evidence="7">
    <location>
        <begin position="1"/>
        <end position="27"/>
    </location>
</feature>
<keyword evidence="4" id="KW-0479">Metal-binding</keyword>